<evidence type="ECO:0008006" key="4">
    <source>
        <dbReference type="Google" id="ProtNLM"/>
    </source>
</evidence>
<dbReference type="AlphaFoldDB" id="A0A0P1F401"/>
<evidence type="ECO:0000256" key="1">
    <source>
        <dbReference type="SAM" id="SignalP"/>
    </source>
</evidence>
<evidence type="ECO:0000313" key="3">
    <source>
        <dbReference type="Proteomes" id="UP000050783"/>
    </source>
</evidence>
<feature type="chain" id="PRO_5006062251" description="Tat pathway signal sequence domain protein" evidence="1">
    <location>
        <begin position="23"/>
        <end position="144"/>
    </location>
</feature>
<dbReference type="GeneID" id="55495092"/>
<gene>
    <name evidence="2" type="ORF">RUA4292_03955</name>
</gene>
<dbReference type="RefSeq" id="WP_058279125.1">
    <property type="nucleotide sequence ID" value="NZ_CYPU01000071.1"/>
</dbReference>
<accession>A0A0P1F401</accession>
<reference evidence="2 3" key="1">
    <citation type="submission" date="2015-09" db="EMBL/GenBank/DDBJ databases">
        <authorList>
            <consortium name="Swine Surveillance"/>
        </authorList>
    </citation>
    <scope>NUCLEOTIDE SEQUENCE [LARGE SCALE GENOMIC DNA]</scope>
    <source>
        <strain evidence="2 3">CECT 4292</strain>
    </source>
</reference>
<evidence type="ECO:0000313" key="2">
    <source>
        <dbReference type="EMBL" id="CUH49758.1"/>
    </source>
</evidence>
<organism evidence="2 3">
    <name type="scientific">Ruegeria atlantica</name>
    <dbReference type="NCBI Taxonomy" id="81569"/>
    <lineage>
        <taxon>Bacteria</taxon>
        <taxon>Pseudomonadati</taxon>
        <taxon>Pseudomonadota</taxon>
        <taxon>Alphaproteobacteria</taxon>
        <taxon>Rhodobacterales</taxon>
        <taxon>Roseobacteraceae</taxon>
        <taxon>Ruegeria</taxon>
    </lineage>
</organism>
<dbReference type="EMBL" id="CYPU01000071">
    <property type="protein sequence ID" value="CUH49758.1"/>
    <property type="molecule type" value="Genomic_DNA"/>
</dbReference>
<feature type="signal peptide" evidence="1">
    <location>
        <begin position="1"/>
        <end position="22"/>
    </location>
</feature>
<keyword evidence="1" id="KW-0732">Signal</keyword>
<protein>
    <recommendedName>
        <fullName evidence="4">Tat pathway signal sequence domain protein</fullName>
    </recommendedName>
</protein>
<proteinExistence type="predicted"/>
<name>A0A0P1F401_9RHOB</name>
<dbReference type="OrthoDB" id="7707524at2"/>
<dbReference type="Proteomes" id="UP000050783">
    <property type="component" value="Unassembled WGS sequence"/>
</dbReference>
<sequence>MFFLRPALAAFCVCALPAVAIAQSEVAASEGLQIELNTVQDVENACRLTFVVENQTGTAIDEVSFETVIFDASGSVVRLSLFNFRDLPTERPRVRQFDLPGMACSSVGKALINGTNACKVAGADSSICEDGLKLQSRTNVELIG</sequence>